<dbReference type="InterPro" id="IPR001647">
    <property type="entry name" value="HTH_TetR"/>
</dbReference>
<dbReference type="RefSeq" id="WP_028932016.1">
    <property type="nucleotide sequence ID" value="NZ_AUII01000052.1"/>
</dbReference>
<dbReference type="SUPFAM" id="SSF46689">
    <property type="entry name" value="Homeodomain-like"/>
    <property type="match status" value="1"/>
</dbReference>
<dbReference type="GO" id="GO:0000976">
    <property type="term" value="F:transcription cis-regulatory region binding"/>
    <property type="evidence" value="ECO:0007669"/>
    <property type="project" value="TreeGrafter"/>
</dbReference>
<feature type="domain" description="HTH tetR-type" evidence="5">
    <location>
        <begin position="17"/>
        <end position="77"/>
    </location>
</feature>
<sequence length="210" mass="23364">MARRVKPRSTYRQVQAAATRDRIADAARRLFAAAGYGATSMETIAAEAGVAVRTVYSAFGAKREILSLICERWLEHARARERTAEVFAEPDPVRRLRGAANWLRELYSAGFDVVLIFEAATDESPETRALLRSKLAGRNEVMDAMIASLDDHLRVPLPEAQAVYRALAAPGVYRELVEESGWTPGEFERWVGDALQRHLLGVPGDEPSRR</sequence>
<evidence type="ECO:0000256" key="2">
    <source>
        <dbReference type="ARBA" id="ARBA00023125"/>
    </source>
</evidence>
<dbReference type="OrthoDB" id="4823039at2"/>
<dbReference type="PROSITE" id="PS01081">
    <property type="entry name" value="HTH_TETR_1"/>
    <property type="match status" value="1"/>
</dbReference>
<dbReference type="Gene3D" id="1.10.357.10">
    <property type="entry name" value="Tetracycline Repressor, domain 2"/>
    <property type="match status" value="1"/>
</dbReference>
<evidence type="ECO:0000256" key="1">
    <source>
        <dbReference type="ARBA" id="ARBA00023015"/>
    </source>
</evidence>
<evidence type="ECO:0000256" key="3">
    <source>
        <dbReference type="ARBA" id="ARBA00023163"/>
    </source>
</evidence>
<dbReference type="PANTHER" id="PTHR30055">
    <property type="entry name" value="HTH-TYPE TRANSCRIPTIONAL REGULATOR RUTR"/>
    <property type="match status" value="1"/>
</dbReference>
<dbReference type="PRINTS" id="PR00455">
    <property type="entry name" value="HTHTETR"/>
</dbReference>
<evidence type="ECO:0000313" key="6">
    <source>
        <dbReference type="EMBL" id="GEL20780.1"/>
    </source>
</evidence>
<evidence type="ECO:0000256" key="4">
    <source>
        <dbReference type="PROSITE-ProRule" id="PRU00335"/>
    </source>
</evidence>
<dbReference type="STRING" id="1123024.GCA_000423625_04943"/>
<organism evidence="6 7">
    <name type="scientific">Pseudonocardia asaccharolytica DSM 44247 = NBRC 16224</name>
    <dbReference type="NCBI Taxonomy" id="1123024"/>
    <lineage>
        <taxon>Bacteria</taxon>
        <taxon>Bacillati</taxon>
        <taxon>Actinomycetota</taxon>
        <taxon>Actinomycetes</taxon>
        <taxon>Pseudonocardiales</taxon>
        <taxon>Pseudonocardiaceae</taxon>
        <taxon>Pseudonocardia</taxon>
    </lineage>
</organism>
<evidence type="ECO:0000313" key="7">
    <source>
        <dbReference type="Proteomes" id="UP000321328"/>
    </source>
</evidence>
<dbReference type="EMBL" id="BJVI01000091">
    <property type="protein sequence ID" value="GEL20780.1"/>
    <property type="molecule type" value="Genomic_DNA"/>
</dbReference>
<keyword evidence="3" id="KW-0804">Transcription</keyword>
<comment type="caution">
    <text evidence="6">The sequence shown here is derived from an EMBL/GenBank/DDBJ whole genome shotgun (WGS) entry which is preliminary data.</text>
</comment>
<name>A0A511D7K4_9PSEU</name>
<reference evidence="6 7" key="1">
    <citation type="submission" date="2019-07" db="EMBL/GenBank/DDBJ databases">
        <title>Whole genome shotgun sequence of Pseudonocardia asaccharolytica NBRC 16224.</title>
        <authorList>
            <person name="Hosoyama A."/>
            <person name="Uohara A."/>
            <person name="Ohji S."/>
            <person name="Ichikawa N."/>
        </authorList>
    </citation>
    <scope>NUCLEOTIDE SEQUENCE [LARGE SCALE GENOMIC DNA]</scope>
    <source>
        <strain evidence="6 7">NBRC 16224</strain>
    </source>
</reference>
<keyword evidence="1" id="KW-0805">Transcription regulation</keyword>
<dbReference type="PANTHER" id="PTHR30055:SF234">
    <property type="entry name" value="HTH-TYPE TRANSCRIPTIONAL REGULATOR BETI"/>
    <property type="match status" value="1"/>
</dbReference>
<dbReference type="AlphaFoldDB" id="A0A511D7K4"/>
<dbReference type="GO" id="GO:0003700">
    <property type="term" value="F:DNA-binding transcription factor activity"/>
    <property type="evidence" value="ECO:0007669"/>
    <property type="project" value="TreeGrafter"/>
</dbReference>
<feature type="DNA-binding region" description="H-T-H motif" evidence="4">
    <location>
        <begin position="40"/>
        <end position="59"/>
    </location>
</feature>
<dbReference type="PROSITE" id="PS50977">
    <property type="entry name" value="HTH_TETR_2"/>
    <property type="match status" value="1"/>
</dbReference>
<dbReference type="Pfam" id="PF00440">
    <property type="entry name" value="TetR_N"/>
    <property type="match status" value="1"/>
</dbReference>
<gene>
    <name evidence="6" type="ORF">PA7_46170</name>
</gene>
<dbReference type="InterPro" id="IPR050109">
    <property type="entry name" value="HTH-type_TetR-like_transc_reg"/>
</dbReference>
<dbReference type="InterPro" id="IPR009057">
    <property type="entry name" value="Homeodomain-like_sf"/>
</dbReference>
<keyword evidence="7" id="KW-1185">Reference proteome</keyword>
<protein>
    <recommendedName>
        <fullName evidence="5">HTH tetR-type domain-containing protein</fullName>
    </recommendedName>
</protein>
<accession>A0A511D7K4</accession>
<dbReference type="Proteomes" id="UP000321328">
    <property type="component" value="Unassembled WGS sequence"/>
</dbReference>
<keyword evidence="2 4" id="KW-0238">DNA-binding</keyword>
<proteinExistence type="predicted"/>
<dbReference type="InterPro" id="IPR023772">
    <property type="entry name" value="DNA-bd_HTH_TetR-type_CS"/>
</dbReference>
<evidence type="ECO:0000259" key="5">
    <source>
        <dbReference type="PROSITE" id="PS50977"/>
    </source>
</evidence>